<evidence type="ECO:0000313" key="8">
    <source>
        <dbReference type="Proteomes" id="UP000525565"/>
    </source>
</evidence>
<comment type="caution">
    <text evidence="7">The sequence shown here is derived from an EMBL/GenBank/DDBJ whole genome shotgun (WGS) entry which is preliminary data.</text>
</comment>
<evidence type="ECO:0000256" key="4">
    <source>
        <dbReference type="ARBA" id="ARBA00023157"/>
    </source>
</evidence>
<evidence type="ECO:0000256" key="5">
    <source>
        <dbReference type="PROSITE-ProRule" id="PRU00302"/>
    </source>
</evidence>
<dbReference type="Pfam" id="PF00084">
    <property type="entry name" value="Sushi"/>
    <property type="match status" value="1"/>
</dbReference>
<feature type="non-terminal residue" evidence="7">
    <location>
        <position position="84"/>
    </location>
</feature>
<dbReference type="CDD" id="cd00033">
    <property type="entry name" value="CCP"/>
    <property type="match status" value="1"/>
</dbReference>
<dbReference type="InterPro" id="IPR000436">
    <property type="entry name" value="Sushi_SCR_CCP_dom"/>
</dbReference>
<dbReference type="SMART" id="SM00032">
    <property type="entry name" value="CCP"/>
    <property type="match status" value="1"/>
</dbReference>
<dbReference type="SUPFAM" id="SSF57535">
    <property type="entry name" value="Complement control module/SCR domain"/>
    <property type="match status" value="1"/>
</dbReference>
<feature type="non-terminal residue" evidence="7">
    <location>
        <position position="1"/>
    </location>
</feature>
<gene>
    <name evidence="7" type="primary">Cr2_1</name>
    <name evidence="7" type="ORF">ASASCU_R16208</name>
</gene>
<keyword evidence="3" id="KW-0677">Repeat</keyword>
<dbReference type="PROSITE" id="PS50923">
    <property type="entry name" value="SUSHI"/>
    <property type="match status" value="1"/>
</dbReference>
<dbReference type="InterPro" id="IPR035976">
    <property type="entry name" value="Sushi/SCR/CCP_sf"/>
</dbReference>
<proteinExistence type="predicted"/>
<dbReference type="EMBL" id="VZSO01000075">
    <property type="protein sequence ID" value="NWZ22637.1"/>
    <property type="molecule type" value="Genomic_DNA"/>
</dbReference>
<keyword evidence="8" id="KW-1185">Reference proteome</keyword>
<dbReference type="PANTHER" id="PTHR45656">
    <property type="entry name" value="PROTEIN CBR-CLEC-78"/>
    <property type="match status" value="1"/>
</dbReference>
<evidence type="ECO:0000256" key="3">
    <source>
        <dbReference type="ARBA" id="ARBA00022737"/>
    </source>
</evidence>
<reference evidence="7 8" key="1">
    <citation type="submission" date="2019-09" db="EMBL/GenBank/DDBJ databases">
        <title>Bird 10,000 Genomes (B10K) Project - Family phase.</title>
        <authorList>
            <person name="Zhang G."/>
        </authorList>
    </citation>
    <scope>NUCLEOTIDE SEQUENCE [LARGE SCALE GENOMIC DNA]</scope>
    <source>
        <strain evidence="7">OUT-0051</strain>
        <tissue evidence="7">Kidney</tissue>
    </source>
</reference>
<dbReference type="AlphaFoldDB" id="A0A7K7KVN4"/>
<feature type="domain" description="Sushi" evidence="6">
    <location>
        <begin position="12"/>
        <end position="71"/>
    </location>
</feature>
<comment type="caution">
    <text evidence="5">Lacks conserved residue(s) required for the propagation of feature annotation.</text>
</comment>
<dbReference type="PANTHER" id="PTHR45656:SF4">
    <property type="entry name" value="PROTEIN CBR-CLEC-78"/>
    <property type="match status" value="1"/>
</dbReference>
<name>A0A7K7KVN4_9AVES</name>
<feature type="disulfide bond" evidence="5">
    <location>
        <begin position="42"/>
        <end position="69"/>
    </location>
</feature>
<evidence type="ECO:0000259" key="6">
    <source>
        <dbReference type="PROSITE" id="PS50923"/>
    </source>
</evidence>
<evidence type="ECO:0000256" key="2">
    <source>
        <dbReference type="ARBA" id="ARBA00022729"/>
    </source>
</evidence>
<keyword evidence="1 5" id="KW-0768">Sushi</keyword>
<evidence type="ECO:0000256" key="1">
    <source>
        <dbReference type="ARBA" id="ARBA00022659"/>
    </source>
</evidence>
<sequence>AVLRPCASFPEARCPVPQIQNGRVVSAPSVTYTYKDTVTFECEPGYTMRGHSVVQCQLNSTWEPPVPACEQGKCPGSALRASPT</sequence>
<evidence type="ECO:0000313" key="7">
    <source>
        <dbReference type="EMBL" id="NWZ22637.1"/>
    </source>
</evidence>
<dbReference type="InterPro" id="IPR051277">
    <property type="entry name" value="SEZ6_CSMD_C4BPB_Regulators"/>
</dbReference>
<organism evidence="7 8">
    <name type="scientific">Asarcornis scutulata</name>
    <dbReference type="NCBI Taxonomy" id="75869"/>
    <lineage>
        <taxon>Eukaryota</taxon>
        <taxon>Metazoa</taxon>
        <taxon>Chordata</taxon>
        <taxon>Craniata</taxon>
        <taxon>Vertebrata</taxon>
        <taxon>Euteleostomi</taxon>
        <taxon>Archelosauria</taxon>
        <taxon>Archosauria</taxon>
        <taxon>Dinosauria</taxon>
        <taxon>Saurischia</taxon>
        <taxon>Theropoda</taxon>
        <taxon>Coelurosauria</taxon>
        <taxon>Aves</taxon>
        <taxon>Neognathae</taxon>
        <taxon>Galloanserae</taxon>
        <taxon>Anseriformes</taxon>
        <taxon>Anatidae</taxon>
        <taxon>Anatinae</taxon>
        <taxon>Asarcornis</taxon>
    </lineage>
</organism>
<dbReference type="FunFam" id="2.10.70.10:FF:000014">
    <property type="entry name" value="Membrane cofactor protein"/>
    <property type="match status" value="1"/>
</dbReference>
<dbReference type="Gene3D" id="2.10.70.10">
    <property type="entry name" value="Complement Module, domain 1"/>
    <property type="match status" value="1"/>
</dbReference>
<protein>
    <submittedName>
        <fullName evidence="7">CR2 protein</fullName>
    </submittedName>
</protein>
<dbReference type="Proteomes" id="UP000525565">
    <property type="component" value="Unassembled WGS sequence"/>
</dbReference>
<keyword evidence="2" id="KW-0732">Signal</keyword>
<accession>A0A7K7KVN4</accession>
<keyword evidence="4 5" id="KW-1015">Disulfide bond</keyword>